<dbReference type="PROSITE" id="PS00284">
    <property type="entry name" value="SERPIN"/>
    <property type="match status" value="1"/>
</dbReference>
<sequence length="465" mass="52874">VNVGGETHRTVRVEDVGQKEAQLFYISKRVYCLTNRLRTQPTTQVIPSLSQESEASAMDSLSASNGSFTLDLFKKLNESLKGKNIFFSPWSISSALAMTYVGAKGNTATQMAEVLHFKKTTGTGGCLQVTRTSRGRPKKRKMEPEDFKDEDIHSQFQALISLINKPQTSYLLKTANRLYEEQTFQFLSEYIEFVTKYYHAEPQAVNFKKAAEQARKEINSWVESQTEGKIQNLLPKGAVDPNTALVLVNAIYFKGKWEKRFLNENTSENPFRLSKTKTKPVQMMFLKDTFPICYLETMKVKIAELPYVNNDLSMLILLPDDIEDKSTGLEQLERELTYEKLSKWTSAEMMKTTEVELFLPRIKLEESYDLKSTLSSMGMKDAFSQGKADFTGMSEDNDLFLSQVFHKSFVEVNEEGTEAAAASAVVVVVRSSLNSVRFKADHPFLFFIRHNKTKSILFFGRFCSP</sequence>
<keyword evidence="6" id="KW-0722">Serine protease inhibitor</keyword>
<evidence type="ECO:0000313" key="11">
    <source>
        <dbReference type="Proteomes" id="UP000765507"/>
    </source>
</evidence>
<dbReference type="Gene3D" id="3.30.497.10">
    <property type="entry name" value="Antithrombin, subunit I, domain 2"/>
    <property type="match status" value="1"/>
</dbReference>
<dbReference type="Proteomes" id="UP000765507">
    <property type="component" value="Unassembled WGS sequence"/>
</dbReference>
<evidence type="ECO:0000256" key="4">
    <source>
        <dbReference type="ARBA" id="ARBA00022490"/>
    </source>
</evidence>
<evidence type="ECO:0000256" key="6">
    <source>
        <dbReference type="ARBA" id="ARBA00022900"/>
    </source>
</evidence>
<dbReference type="InterPro" id="IPR023795">
    <property type="entry name" value="Serpin_CS"/>
</dbReference>
<dbReference type="OrthoDB" id="671595at2759"/>
<keyword evidence="11" id="KW-1185">Reference proteome</keyword>
<dbReference type="AlphaFoldDB" id="A0A8T1SHP1"/>
<dbReference type="FunFam" id="2.30.39.10:FF:000014">
    <property type="entry name" value="Serpin family B member 9"/>
    <property type="match status" value="1"/>
</dbReference>
<evidence type="ECO:0000256" key="3">
    <source>
        <dbReference type="ARBA" id="ARBA00006426"/>
    </source>
</evidence>
<gene>
    <name evidence="10" type="primary">SERPINB10</name>
    <name evidence="10" type="ORF">G0U57_008531</name>
</gene>
<evidence type="ECO:0000256" key="7">
    <source>
        <dbReference type="ARBA" id="ARBA00023242"/>
    </source>
</evidence>
<evidence type="ECO:0000256" key="8">
    <source>
        <dbReference type="ARBA" id="ARBA00041146"/>
    </source>
</evidence>
<keyword evidence="5" id="KW-0646">Protease inhibitor</keyword>
<name>A0A8T1SHP1_CHESE</name>
<accession>A0A8T1SHP1</accession>
<feature type="domain" description="Serpin" evidence="9">
    <location>
        <begin position="70"/>
        <end position="465"/>
    </location>
</feature>
<dbReference type="InterPro" id="IPR000215">
    <property type="entry name" value="Serpin_fam"/>
</dbReference>
<dbReference type="InterPro" id="IPR023796">
    <property type="entry name" value="Serpin_dom"/>
</dbReference>
<dbReference type="PANTHER" id="PTHR11461">
    <property type="entry name" value="SERINE PROTEASE INHIBITOR, SERPIN"/>
    <property type="match status" value="1"/>
</dbReference>
<dbReference type="SUPFAM" id="SSF56574">
    <property type="entry name" value="Serpins"/>
    <property type="match status" value="1"/>
</dbReference>
<keyword evidence="7" id="KW-0539">Nucleus</keyword>
<keyword evidence="4" id="KW-0963">Cytoplasm</keyword>
<feature type="non-terminal residue" evidence="10">
    <location>
        <position position="1"/>
    </location>
</feature>
<comment type="subcellular location">
    <subcellularLocation>
        <location evidence="2">Cytoplasm</location>
    </subcellularLocation>
    <subcellularLocation>
        <location evidence="1">Nucleus</location>
    </subcellularLocation>
</comment>
<dbReference type="CDD" id="cd19956">
    <property type="entry name" value="serpinB"/>
    <property type="match status" value="1"/>
</dbReference>
<dbReference type="FunFam" id="3.30.497.10:FF:000004">
    <property type="entry name" value="Serpin family B member 1"/>
    <property type="match status" value="1"/>
</dbReference>
<dbReference type="GO" id="GO:0005634">
    <property type="term" value="C:nucleus"/>
    <property type="evidence" value="ECO:0007669"/>
    <property type="project" value="UniProtKB-SubCell"/>
</dbReference>
<evidence type="ECO:0000256" key="2">
    <source>
        <dbReference type="ARBA" id="ARBA00004496"/>
    </source>
</evidence>
<dbReference type="InterPro" id="IPR036186">
    <property type="entry name" value="Serpin_sf"/>
</dbReference>
<proteinExistence type="inferred from homology"/>
<dbReference type="EMBL" id="JAHGAV010000226">
    <property type="protein sequence ID" value="KAG6928145.1"/>
    <property type="molecule type" value="Genomic_DNA"/>
</dbReference>
<dbReference type="Gene3D" id="2.30.39.10">
    <property type="entry name" value="Alpha-1-antitrypsin, domain 1"/>
    <property type="match status" value="1"/>
</dbReference>
<protein>
    <recommendedName>
        <fullName evidence="8">Serpin B10</fullName>
    </recommendedName>
</protein>
<dbReference type="GO" id="GO:0005737">
    <property type="term" value="C:cytoplasm"/>
    <property type="evidence" value="ECO:0007669"/>
    <property type="project" value="UniProtKB-SubCell"/>
</dbReference>
<dbReference type="InterPro" id="IPR042185">
    <property type="entry name" value="Serpin_sf_2"/>
</dbReference>
<dbReference type="InterPro" id="IPR042178">
    <property type="entry name" value="Serpin_sf_1"/>
</dbReference>
<evidence type="ECO:0000259" key="9">
    <source>
        <dbReference type="SMART" id="SM00093"/>
    </source>
</evidence>
<comment type="caution">
    <text evidence="10">The sequence shown here is derived from an EMBL/GenBank/DDBJ whole genome shotgun (WGS) entry which is preliminary data.</text>
</comment>
<dbReference type="Pfam" id="PF00079">
    <property type="entry name" value="Serpin"/>
    <property type="match status" value="1"/>
</dbReference>
<evidence type="ECO:0000256" key="1">
    <source>
        <dbReference type="ARBA" id="ARBA00004123"/>
    </source>
</evidence>
<dbReference type="GO" id="GO:0004867">
    <property type="term" value="F:serine-type endopeptidase inhibitor activity"/>
    <property type="evidence" value="ECO:0007669"/>
    <property type="project" value="UniProtKB-KW"/>
</dbReference>
<reference evidence="10 11" key="1">
    <citation type="journal article" date="2020" name="G3 (Bethesda)">
        <title>Draft Genome of the Common Snapping Turtle, Chelydra serpentina, a Model for Phenotypic Plasticity in Reptiles.</title>
        <authorList>
            <person name="Das D."/>
            <person name="Singh S.K."/>
            <person name="Bierstedt J."/>
            <person name="Erickson A."/>
            <person name="Galli G.L.J."/>
            <person name="Crossley D.A. 2nd"/>
            <person name="Rhen T."/>
        </authorList>
    </citation>
    <scope>NUCLEOTIDE SEQUENCE [LARGE SCALE GENOMIC DNA]</scope>
    <source>
        <strain evidence="10">KW</strain>
    </source>
</reference>
<dbReference type="GO" id="GO:0005615">
    <property type="term" value="C:extracellular space"/>
    <property type="evidence" value="ECO:0007669"/>
    <property type="project" value="InterPro"/>
</dbReference>
<organism evidence="10 11">
    <name type="scientific">Chelydra serpentina</name>
    <name type="common">Snapping turtle</name>
    <name type="synonym">Testudo serpentina</name>
    <dbReference type="NCBI Taxonomy" id="8475"/>
    <lineage>
        <taxon>Eukaryota</taxon>
        <taxon>Metazoa</taxon>
        <taxon>Chordata</taxon>
        <taxon>Craniata</taxon>
        <taxon>Vertebrata</taxon>
        <taxon>Euteleostomi</taxon>
        <taxon>Archelosauria</taxon>
        <taxon>Testudinata</taxon>
        <taxon>Testudines</taxon>
        <taxon>Cryptodira</taxon>
        <taxon>Durocryptodira</taxon>
        <taxon>Americhelydia</taxon>
        <taxon>Chelydroidea</taxon>
        <taxon>Chelydridae</taxon>
        <taxon>Chelydra</taxon>
    </lineage>
</organism>
<dbReference type="GO" id="GO:0032691">
    <property type="term" value="P:negative regulation of interleukin-1 beta production"/>
    <property type="evidence" value="ECO:0007669"/>
    <property type="project" value="UniProtKB-ARBA"/>
</dbReference>
<evidence type="ECO:0000256" key="5">
    <source>
        <dbReference type="ARBA" id="ARBA00022690"/>
    </source>
</evidence>
<dbReference type="SMART" id="SM00093">
    <property type="entry name" value="SERPIN"/>
    <property type="match status" value="1"/>
</dbReference>
<dbReference type="PANTHER" id="PTHR11461:SF175">
    <property type="entry name" value="SERPIN B10"/>
    <property type="match status" value="1"/>
</dbReference>
<evidence type="ECO:0000313" key="10">
    <source>
        <dbReference type="EMBL" id="KAG6928145.1"/>
    </source>
</evidence>
<comment type="similarity">
    <text evidence="3">Belongs to the serpin family. Ov-serpin subfamily.</text>
</comment>